<dbReference type="PANTHER" id="PTHR16134:SF36">
    <property type="entry name" value="TRANSPORT INHIBITOR RESPONSE 1-LIKE PROTEIN"/>
    <property type="match status" value="1"/>
</dbReference>
<organism evidence="1 2">
    <name type="scientific">Platanthera zijinensis</name>
    <dbReference type="NCBI Taxonomy" id="2320716"/>
    <lineage>
        <taxon>Eukaryota</taxon>
        <taxon>Viridiplantae</taxon>
        <taxon>Streptophyta</taxon>
        <taxon>Embryophyta</taxon>
        <taxon>Tracheophyta</taxon>
        <taxon>Spermatophyta</taxon>
        <taxon>Magnoliopsida</taxon>
        <taxon>Liliopsida</taxon>
        <taxon>Asparagales</taxon>
        <taxon>Orchidaceae</taxon>
        <taxon>Orchidoideae</taxon>
        <taxon>Orchideae</taxon>
        <taxon>Orchidinae</taxon>
        <taxon>Platanthera</taxon>
    </lineage>
</organism>
<gene>
    <name evidence="1" type="ORF">KSP39_PZI015874</name>
</gene>
<proteinExistence type="predicted"/>
<evidence type="ECO:0000313" key="1">
    <source>
        <dbReference type="EMBL" id="KAK8933760.1"/>
    </source>
</evidence>
<dbReference type="Proteomes" id="UP001418222">
    <property type="component" value="Unassembled WGS sequence"/>
</dbReference>
<dbReference type="AlphaFoldDB" id="A0AAP0B9N0"/>
<dbReference type="Gene3D" id="3.80.10.10">
    <property type="entry name" value="Ribonuclease Inhibitor"/>
    <property type="match status" value="1"/>
</dbReference>
<sequence length="92" mass="10458">MDKGFGAIVKNCKNFTRLVVSGLLTDKAFAYIGKYRKLLRILSVAFEGNSDLSLRHLLQGRPRLQKLEIRKCPFGDVSLLSGIDHYCNLRFL</sequence>
<name>A0AAP0B9N0_9ASPA</name>
<comment type="caution">
    <text evidence="1">The sequence shown here is derived from an EMBL/GenBank/DDBJ whole genome shotgun (WGS) entry which is preliminary data.</text>
</comment>
<accession>A0AAP0B9N0</accession>
<protein>
    <submittedName>
        <fullName evidence="1">Transport inhibitor response 1-like protein</fullName>
    </submittedName>
</protein>
<dbReference type="PANTHER" id="PTHR16134">
    <property type="entry name" value="F-BOX/TPR REPEAT PROTEIN POF3"/>
    <property type="match status" value="1"/>
</dbReference>
<dbReference type="InterPro" id="IPR032675">
    <property type="entry name" value="LRR_dom_sf"/>
</dbReference>
<evidence type="ECO:0000313" key="2">
    <source>
        <dbReference type="Proteomes" id="UP001418222"/>
    </source>
</evidence>
<reference evidence="1 2" key="1">
    <citation type="journal article" date="2022" name="Nat. Plants">
        <title>Genomes of leafy and leafless Platanthera orchids illuminate the evolution of mycoheterotrophy.</title>
        <authorList>
            <person name="Li M.H."/>
            <person name="Liu K.W."/>
            <person name="Li Z."/>
            <person name="Lu H.C."/>
            <person name="Ye Q.L."/>
            <person name="Zhang D."/>
            <person name="Wang J.Y."/>
            <person name="Li Y.F."/>
            <person name="Zhong Z.M."/>
            <person name="Liu X."/>
            <person name="Yu X."/>
            <person name="Liu D.K."/>
            <person name="Tu X.D."/>
            <person name="Liu B."/>
            <person name="Hao Y."/>
            <person name="Liao X.Y."/>
            <person name="Jiang Y.T."/>
            <person name="Sun W.H."/>
            <person name="Chen J."/>
            <person name="Chen Y.Q."/>
            <person name="Ai Y."/>
            <person name="Zhai J.W."/>
            <person name="Wu S.S."/>
            <person name="Zhou Z."/>
            <person name="Hsiao Y.Y."/>
            <person name="Wu W.L."/>
            <person name="Chen Y.Y."/>
            <person name="Lin Y.F."/>
            <person name="Hsu J.L."/>
            <person name="Li C.Y."/>
            <person name="Wang Z.W."/>
            <person name="Zhao X."/>
            <person name="Zhong W.Y."/>
            <person name="Ma X.K."/>
            <person name="Ma L."/>
            <person name="Huang J."/>
            <person name="Chen G.Z."/>
            <person name="Huang M.Z."/>
            <person name="Huang L."/>
            <person name="Peng D.H."/>
            <person name="Luo Y.B."/>
            <person name="Zou S.Q."/>
            <person name="Chen S.P."/>
            <person name="Lan S."/>
            <person name="Tsai W.C."/>
            <person name="Van de Peer Y."/>
            <person name="Liu Z.J."/>
        </authorList>
    </citation>
    <scope>NUCLEOTIDE SEQUENCE [LARGE SCALE GENOMIC DNA]</scope>
    <source>
        <strain evidence="1">Lor287</strain>
    </source>
</reference>
<dbReference type="SUPFAM" id="SSF52047">
    <property type="entry name" value="RNI-like"/>
    <property type="match status" value="1"/>
</dbReference>
<dbReference type="EMBL" id="JBBWWQ010000013">
    <property type="protein sequence ID" value="KAK8933760.1"/>
    <property type="molecule type" value="Genomic_DNA"/>
</dbReference>
<keyword evidence="2" id="KW-1185">Reference proteome</keyword>
<dbReference type="GO" id="GO:0019005">
    <property type="term" value="C:SCF ubiquitin ligase complex"/>
    <property type="evidence" value="ECO:0007669"/>
    <property type="project" value="TreeGrafter"/>
</dbReference>
<dbReference type="GO" id="GO:0031146">
    <property type="term" value="P:SCF-dependent proteasomal ubiquitin-dependent protein catabolic process"/>
    <property type="evidence" value="ECO:0007669"/>
    <property type="project" value="TreeGrafter"/>
</dbReference>